<keyword evidence="3 4" id="KW-0408">Iron</keyword>
<evidence type="ECO:0000256" key="1">
    <source>
        <dbReference type="ARBA" id="ARBA00022617"/>
    </source>
</evidence>
<evidence type="ECO:0000256" key="4">
    <source>
        <dbReference type="PROSITE-ProRule" id="PRU00433"/>
    </source>
</evidence>
<evidence type="ECO:0000256" key="2">
    <source>
        <dbReference type="ARBA" id="ARBA00022723"/>
    </source>
</evidence>
<dbReference type="EMBL" id="PDEM01000023">
    <property type="protein sequence ID" value="PHZ84699.1"/>
    <property type="molecule type" value="Genomic_DNA"/>
</dbReference>
<feature type="domain" description="Cytochrome c" evidence="5">
    <location>
        <begin position="49"/>
        <end position="155"/>
    </location>
</feature>
<gene>
    <name evidence="6" type="ORF">CRD36_10450</name>
</gene>
<organism evidence="6 7">
    <name type="scientific">Paremcibacter congregatus</name>
    <dbReference type="NCBI Taxonomy" id="2043170"/>
    <lineage>
        <taxon>Bacteria</taxon>
        <taxon>Pseudomonadati</taxon>
        <taxon>Pseudomonadota</taxon>
        <taxon>Alphaproteobacteria</taxon>
        <taxon>Emcibacterales</taxon>
        <taxon>Emcibacteraceae</taxon>
        <taxon>Paremcibacter</taxon>
    </lineage>
</organism>
<dbReference type="GO" id="GO:0046872">
    <property type="term" value="F:metal ion binding"/>
    <property type="evidence" value="ECO:0007669"/>
    <property type="project" value="UniProtKB-KW"/>
</dbReference>
<comment type="caution">
    <text evidence="6">The sequence shown here is derived from an EMBL/GenBank/DDBJ whole genome shotgun (WGS) entry which is preliminary data.</text>
</comment>
<dbReference type="SUPFAM" id="SSF46626">
    <property type="entry name" value="Cytochrome c"/>
    <property type="match status" value="2"/>
</dbReference>
<reference evidence="6 7" key="1">
    <citation type="submission" date="2017-10" db="EMBL/GenBank/DDBJ databases">
        <title>Frigbacter circumglobatus gen. nov. sp. nov., isolated from sediment cultured in situ.</title>
        <authorList>
            <person name="Zhao Z."/>
        </authorList>
    </citation>
    <scope>NUCLEOTIDE SEQUENCE [LARGE SCALE GENOMIC DNA]</scope>
    <source>
        <strain evidence="6 7">ZYL</strain>
    </source>
</reference>
<dbReference type="GO" id="GO:0020037">
    <property type="term" value="F:heme binding"/>
    <property type="evidence" value="ECO:0007669"/>
    <property type="project" value="InterPro"/>
</dbReference>
<dbReference type="Proteomes" id="UP000229730">
    <property type="component" value="Unassembled WGS sequence"/>
</dbReference>
<dbReference type="InterPro" id="IPR036909">
    <property type="entry name" value="Cyt_c-like_dom_sf"/>
</dbReference>
<proteinExistence type="predicted"/>
<dbReference type="GO" id="GO:0009055">
    <property type="term" value="F:electron transfer activity"/>
    <property type="evidence" value="ECO:0007669"/>
    <property type="project" value="InterPro"/>
</dbReference>
<keyword evidence="2 4" id="KW-0479">Metal-binding</keyword>
<protein>
    <submittedName>
        <fullName evidence="6">Cytochrome C</fullName>
    </submittedName>
</protein>
<keyword evidence="7" id="KW-1185">Reference proteome</keyword>
<sequence length="256" mass="28618">MKSIEYPIFHTPLIELIINEVIEMHSYSRFLFLFILTVLGAVWGSQAGAQTQSGSSLVQGECAACHAVSASQLTEKGRMAQKGPALFYAGTKYRRDWVMKWLQDPVRIRPGGMFAGNHTIVTEEGDEIDAGSLVPHPRLDAKQAIDVADYLMTLTAHADVVRAQEYKPKKVSKRMGAMNFNKFKGCSSCHQDEPEYGGVSGPELYTAYSRLKADFIVAYIRNPLVWEGVSLMPHSDLKDKEIYKLVHYLKLISGEE</sequence>
<dbReference type="Gene3D" id="1.10.760.10">
    <property type="entry name" value="Cytochrome c-like domain"/>
    <property type="match status" value="2"/>
</dbReference>
<name>A0A2G4YQV5_9PROT</name>
<accession>A0A2G4YQV5</accession>
<evidence type="ECO:0000259" key="5">
    <source>
        <dbReference type="PROSITE" id="PS51007"/>
    </source>
</evidence>
<dbReference type="PROSITE" id="PS51007">
    <property type="entry name" value="CYTC"/>
    <property type="match status" value="2"/>
</dbReference>
<evidence type="ECO:0000256" key="3">
    <source>
        <dbReference type="ARBA" id="ARBA00023004"/>
    </source>
</evidence>
<feature type="domain" description="Cytochrome c" evidence="5">
    <location>
        <begin position="171"/>
        <end position="253"/>
    </location>
</feature>
<keyword evidence="1 4" id="KW-0349">Heme</keyword>
<evidence type="ECO:0000313" key="7">
    <source>
        <dbReference type="Proteomes" id="UP000229730"/>
    </source>
</evidence>
<dbReference type="Pfam" id="PF13442">
    <property type="entry name" value="Cytochrome_CBB3"/>
    <property type="match status" value="1"/>
</dbReference>
<dbReference type="InterPro" id="IPR009056">
    <property type="entry name" value="Cyt_c-like_dom"/>
</dbReference>
<dbReference type="AlphaFoldDB" id="A0A2G4YQV5"/>
<dbReference type="InParanoid" id="A0A2G4YQV5"/>
<evidence type="ECO:0000313" key="6">
    <source>
        <dbReference type="EMBL" id="PHZ84699.1"/>
    </source>
</evidence>